<evidence type="ECO:0000256" key="4">
    <source>
        <dbReference type="ARBA" id="ARBA00032089"/>
    </source>
</evidence>
<keyword evidence="8" id="KW-1185">Reference proteome</keyword>
<dbReference type="AlphaFoldDB" id="D4H7N8"/>
<dbReference type="NCBIfam" id="TIGR00219">
    <property type="entry name" value="mreC"/>
    <property type="match status" value="1"/>
</dbReference>
<dbReference type="InterPro" id="IPR042175">
    <property type="entry name" value="Cell/Rod_MreC_2"/>
</dbReference>
<organism evidence="7 8">
    <name type="scientific">Denitrovibrio acetiphilus (strain DSM 12809 / NBRC 114555 / N2460)</name>
    <dbReference type="NCBI Taxonomy" id="522772"/>
    <lineage>
        <taxon>Bacteria</taxon>
        <taxon>Pseudomonadati</taxon>
        <taxon>Deferribacterota</taxon>
        <taxon>Deferribacteres</taxon>
        <taxon>Deferribacterales</taxon>
        <taxon>Geovibrionaceae</taxon>
        <taxon>Denitrovibrio</taxon>
    </lineage>
</organism>
<dbReference type="Gene3D" id="2.40.10.340">
    <property type="entry name" value="Rod shape-determining protein MreC, domain 1"/>
    <property type="match status" value="1"/>
</dbReference>
<dbReference type="Pfam" id="PF04085">
    <property type="entry name" value="MreC"/>
    <property type="match status" value="1"/>
</dbReference>
<keyword evidence="3" id="KW-0133">Cell shape</keyword>
<dbReference type="GO" id="GO:0005886">
    <property type="term" value="C:plasma membrane"/>
    <property type="evidence" value="ECO:0007669"/>
    <property type="project" value="TreeGrafter"/>
</dbReference>
<evidence type="ECO:0000313" key="7">
    <source>
        <dbReference type="EMBL" id="ADD68037.1"/>
    </source>
</evidence>
<dbReference type="InterPro" id="IPR055342">
    <property type="entry name" value="MreC_beta-barrel_core"/>
</dbReference>
<dbReference type="GO" id="GO:0008360">
    <property type="term" value="P:regulation of cell shape"/>
    <property type="evidence" value="ECO:0007669"/>
    <property type="project" value="UniProtKB-KW"/>
</dbReference>
<dbReference type="Proteomes" id="UP000002012">
    <property type="component" value="Chromosome"/>
</dbReference>
<proteinExistence type="inferred from homology"/>
<dbReference type="EMBL" id="CP001968">
    <property type="protein sequence ID" value="ADD68037.1"/>
    <property type="molecule type" value="Genomic_DNA"/>
</dbReference>
<dbReference type="HOGENOM" id="CLU_042663_1_0_0"/>
<accession>D4H7N8</accession>
<comment type="similarity">
    <text evidence="1">Belongs to the MreC family.</text>
</comment>
<dbReference type="InParanoid" id="D4H7N8"/>
<dbReference type="PANTHER" id="PTHR34138">
    <property type="entry name" value="CELL SHAPE-DETERMINING PROTEIN MREC"/>
    <property type="match status" value="1"/>
</dbReference>
<dbReference type="PANTHER" id="PTHR34138:SF1">
    <property type="entry name" value="CELL SHAPE-DETERMINING PROTEIN MREC"/>
    <property type="match status" value="1"/>
</dbReference>
<protein>
    <recommendedName>
        <fullName evidence="2">Cell shape-determining protein MreC</fullName>
    </recommendedName>
    <alternativeName>
        <fullName evidence="4">Cell shape protein MreC</fullName>
    </alternativeName>
</protein>
<dbReference type="InterPro" id="IPR042177">
    <property type="entry name" value="Cell/Rod_1"/>
</dbReference>
<evidence type="ECO:0000313" key="8">
    <source>
        <dbReference type="Proteomes" id="UP000002012"/>
    </source>
</evidence>
<dbReference type="OrthoDB" id="9792313at2"/>
<dbReference type="InterPro" id="IPR007221">
    <property type="entry name" value="MreC"/>
</dbReference>
<evidence type="ECO:0000256" key="3">
    <source>
        <dbReference type="ARBA" id="ARBA00022960"/>
    </source>
</evidence>
<dbReference type="FunCoup" id="D4H7N8">
    <property type="interactions" value="360"/>
</dbReference>
<dbReference type="Gene3D" id="2.40.10.350">
    <property type="entry name" value="Rod shape-determining protein MreC, domain 2"/>
    <property type="match status" value="1"/>
</dbReference>
<dbReference type="PaxDb" id="522772-Dacet_1265"/>
<evidence type="ECO:0000259" key="6">
    <source>
        <dbReference type="Pfam" id="PF04085"/>
    </source>
</evidence>
<name>D4H7N8_DENA2</name>
<dbReference type="KEGG" id="dap:Dacet_1265"/>
<evidence type="ECO:0000256" key="2">
    <source>
        <dbReference type="ARBA" id="ARBA00013855"/>
    </source>
</evidence>
<sequence precursor="true">MKSWKKIAITFFVLLVLIVLQARNPNIKGPFRGILGNFINPFVYYTDKAIGGVGGIWDGYINLVSVHKANENLRKENGELKLDNSLLQEKVAEYERLKKLLKFREFSKLDSIACNVIGRNIKGYLKYAIIDRGTEDGVRRKDPVISYSGLVGMVTEVYSDTAKVEVVLNPGSNVSVMNSRTRTVGIVRGDGRGAMAVDFYDRLDDVKENDVMITSGLGGVYPKGIIVGQVDQVENIEVGLFRNLTLKSNVDFYKLENVLVVGK</sequence>
<evidence type="ECO:0000256" key="1">
    <source>
        <dbReference type="ARBA" id="ARBA00009369"/>
    </source>
</evidence>
<dbReference type="RefSeq" id="WP_013010559.1">
    <property type="nucleotide sequence ID" value="NC_013943.1"/>
</dbReference>
<gene>
    <name evidence="7" type="ordered locus">Dacet_1265</name>
</gene>
<reference evidence="7 8" key="1">
    <citation type="journal article" date="2010" name="Stand. Genomic Sci.">
        <title>Complete genome sequence of Denitrovibrio acetiphilus type strain (N2460).</title>
        <authorList>
            <person name="Kiss H."/>
            <person name="Lang E."/>
            <person name="Lapidus A."/>
            <person name="Copeland A."/>
            <person name="Nolan M."/>
            <person name="Glavina Del Rio T."/>
            <person name="Chen F."/>
            <person name="Lucas S."/>
            <person name="Tice H."/>
            <person name="Cheng J.F."/>
            <person name="Han C."/>
            <person name="Goodwin L."/>
            <person name="Pitluck S."/>
            <person name="Liolios K."/>
            <person name="Pati A."/>
            <person name="Ivanova N."/>
            <person name="Mavromatis K."/>
            <person name="Chen A."/>
            <person name="Palaniappan K."/>
            <person name="Land M."/>
            <person name="Hauser L."/>
            <person name="Chang Y.J."/>
            <person name="Jeffries C.D."/>
            <person name="Detter J.C."/>
            <person name="Brettin T."/>
            <person name="Spring S."/>
            <person name="Rohde M."/>
            <person name="Goker M."/>
            <person name="Woyke T."/>
            <person name="Bristow J."/>
            <person name="Eisen J.A."/>
            <person name="Markowitz V."/>
            <person name="Hugenholtz P."/>
            <person name="Kyrpides N.C."/>
            <person name="Klenk H.P."/>
        </authorList>
    </citation>
    <scope>NUCLEOTIDE SEQUENCE [LARGE SCALE GENOMIC DNA]</scope>
    <source>
        <strain evidence="8">DSM 12809 / NBRC 114555 / N2460</strain>
    </source>
</reference>
<feature type="domain" description="Rod shape-determining protein MreC beta-barrel core" evidence="6">
    <location>
        <begin position="116"/>
        <end position="261"/>
    </location>
</feature>
<keyword evidence="5" id="KW-0175">Coiled coil</keyword>
<dbReference type="eggNOG" id="COG1792">
    <property type="taxonomic scope" value="Bacteria"/>
</dbReference>
<dbReference type="STRING" id="522772.Dacet_1265"/>
<feature type="coiled-coil region" evidence="5">
    <location>
        <begin position="70"/>
        <end position="97"/>
    </location>
</feature>
<dbReference type="PIRSF" id="PIRSF038471">
    <property type="entry name" value="MreC"/>
    <property type="match status" value="1"/>
</dbReference>
<evidence type="ECO:0000256" key="5">
    <source>
        <dbReference type="SAM" id="Coils"/>
    </source>
</evidence>